<dbReference type="Proteomes" id="UP001597277">
    <property type="component" value="Unassembled WGS sequence"/>
</dbReference>
<dbReference type="PANTHER" id="PTHR21666:SF270">
    <property type="entry name" value="MUREIN HYDROLASE ACTIVATOR ENVC"/>
    <property type="match status" value="1"/>
</dbReference>
<dbReference type="EC" id="3.4.24.-" evidence="3"/>
<dbReference type="InterPro" id="IPR050570">
    <property type="entry name" value="Cell_wall_metabolism_enzyme"/>
</dbReference>
<proteinExistence type="predicted"/>
<protein>
    <submittedName>
        <fullName evidence="3">M23 family metallopeptidase</fullName>
        <ecNumber evidence="3">3.4.24.-</ecNumber>
    </submittedName>
</protein>
<dbReference type="Gene3D" id="2.70.70.10">
    <property type="entry name" value="Glucose Permease (Domain IIA)"/>
    <property type="match status" value="1"/>
</dbReference>
<feature type="signal peptide" evidence="1">
    <location>
        <begin position="1"/>
        <end position="18"/>
    </location>
</feature>
<dbReference type="InterPro" id="IPR016047">
    <property type="entry name" value="M23ase_b-sheet_dom"/>
</dbReference>
<gene>
    <name evidence="3" type="ORF">ACFSE6_03105</name>
</gene>
<evidence type="ECO:0000313" key="3">
    <source>
        <dbReference type="EMBL" id="MFD1716809.1"/>
    </source>
</evidence>
<dbReference type="PANTHER" id="PTHR21666">
    <property type="entry name" value="PEPTIDASE-RELATED"/>
    <property type="match status" value="1"/>
</dbReference>
<dbReference type="InterPro" id="IPR011055">
    <property type="entry name" value="Dup_hybrid_motif"/>
</dbReference>
<accession>A0ABW4L122</accession>
<feature type="chain" id="PRO_5045615469" evidence="1">
    <location>
        <begin position="19"/>
        <end position="257"/>
    </location>
</feature>
<evidence type="ECO:0000313" key="4">
    <source>
        <dbReference type="Proteomes" id="UP001597277"/>
    </source>
</evidence>
<evidence type="ECO:0000256" key="1">
    <source>
        <dbReference type="SAM" id="SignalP"/>
    </source>
</evidence>
<dbReference type="SUPFAM" id="SSF51261">
    <property type="entry name" value="Duplicated hybrid motif"/>
    <property type="match status" value="1"/>
</dbReference>
<comment type="caution">
    <text evidence="3">The sequence shown here is derived from an EMBL/GenBank/DDBJ whole genome shotgun (WGS) entry which is preliminary data.</text>
</comment>
<sequence length="257" mass="26821">MLGALGALTIAAPLTGFAAADGEFASAEPAAAPEPEPPSVNAVDISSVEVLADGRLPANAPRSLLADPAASSRAALLQTSRATARQAPTCSPVEGASGTRAAVTEQVEHELISPMAAGTYRNTSGYGYRNHPFGGYGFHTGTDFAAPMGTPIYAAADGVVDYVGYGKEGRSSMLVVLRHELDGEVFYTWYVHMYPHGIFVSEGQQVSIGDVIAEVGNNGNSTGPHLHFEIHTDDQGTTTDPLPWLESHHAADVSDLC</sequence>
<keyword evidence="4" id="KW-1185">Reference proteome</keyword>
<feature type="domain" description="M23ase beta-sheet core" evidence="2">
    <location>
        <begin position="138"/>
        <end position="235"/>
    </location>
</feature>
<organism evidence="3 4">
    <name type="scientific">Georgenia deserti</name>
    <dbReference type="NCBI Taxonomy" id="2093781"/>
    <lineage>
        <taxon>Bacteria</taxon>
        <taxon>Bacillati</taxon>
        <taxon>Actinomycetota</taxon>
        <taxon>Actinomycetes</taxon>
        <taxon>Micrococcales</taxon>
        <taxon>Bogoriellaceae</taxon>
        <taxon>Georgenia</taxon>
    </lineage>
</organism>
<dbReference type="GO" id="GO:0016787">
    <property type="term" value="F:hydrolase activity"/>
    <property type="evidence" value="ECO:0007669"/>
    <property type="project" value="UniProtKB-KW"/>
</dbReference>
<dbReference type="EMBL" id="JBHUEE010000001">
    <property type="protein sequence ID" value="MFD1716809.1"/>
    <property type="molecule type" value="Genomic_DNA"/>
</dbReference>
<dbReference type="Pfam" id="PF01551">
    <property type="entry name" value="Peptidase_M23"/>
    <property type="match status" value="1"/>
</dbReference>
<keyword evidence="1" id="KW-0732">Signal</keyword>
<reference evidence="4" key="1">
    <citation type="journal article" date="2019" name="Int. J. Syst. Evol. Microbiol.">
        <title>The Global Catalogue of Microorganisms (GCM) 10K type strain sequencing project: providing services to taxonomists for standard genome sequencing and annotation.</title>
        <authorList>
            <consortium name="The Broad Institute Genomics Platform"/>
            <consortium name="The Broad Institute Genome Sequencing Center for Infectious Disease"/>
            <person name="Wu L."/>
            <person name="Ma J."/>
        </authorList>
    </citation>
    <scope>NUCLEOTIDE SEQUENCE [LARGE SCALE GENOMIC DNA]</scope>
    <source>
        <strain evidence="4">JCM 17130</strain>
    </source>
</reference>
<name>A0ABW4L122_9MICO</name>
<dbReference type="CDD" id="cd12797">
    <property type="entry name" value="M23_peptidase"/>
    <property type="match status" value="1"/>
</dbReference>
<evidence type="ECO:0000259" key="2">
    <source>
        <dbReference type="Pfam" id="PF01551"/>
    </source>
</evidence>
<keyword evidence="3" id="KW-0378">Hydrolase</keyword>